<comment type="caution">
    <text evidence="2">The sequence shown here is derived from an EMBL/GenBank/DDBJ whole genome shotgun (WGS) entry which is preliminary data.</text>
</comment>
<dbReference type="Proteomes" id="UP000525686">
    <property type="component" value="Unassembled WGS sequence"/>
</dbReference>
<evidence type="ECO:0000313" key="2">
    <source>
        <dbReference type="EMBL" id="MBB1253803.1"/>
    </source>
</evidence>
<name>A0A7W3WK11_9ACTN</name>
<feature type="region of interest" description="Disordered" evidence="1">
    <location>
        <begin position="762"/>
        <end position="784"/>
    </location>
</feature>
<organism evidence="2 3">
    <name type="scientific">Streptomyces alkaliterrae</name>
    <dbReference type="NCBI Taxonomy" id="2213162"/>
    <lineage>
        <taxon>Bacteria</taxon>
        <taxon>Bacillati</taxon>
        <taxon>Actinomycetota</taxon>
        <taxon>Actinomycetes</taxon>
        <taxon>Kitasatosporales</taxon>
        <taxon>Streptomycetaceae</taxon>
        <taxon>Streptomyces</taxon>
    </lineage>
</organism>
<accession>A0A7W3WK11</accession>
<sequence length="784" mass="83591">MASLGETDVLAHLDRWAGGDVEGARGGLLCLDGGLAVGKTSLLRQWAAERSDTLLLDAADSTAEEFFGRLVDAFEVPCEPHERNAESYAGVLRRAGTTRTVVVTNAQWAGAVRTSGEPLRLLTCGLASLANAWRKTGVRFLVEIDSSVGLLAGLRAPVIRWTGTVGRRGADLPAESSPTEIQALRVLAAAERRTVTFDEWAGLCRLVVLSAEVDDLRALSTQADELLEIDRTRDHVRFCWEWQVQAIRQSTYGEDGERLTVALTEGLLREGQDGTSVLAGYVAEALPAHAARVGRYAEVVSEPWVLAGCSANALVEPLPAAFPGGVPAGSVLADLHTLSTKGADRCAHGEWLSFLHHAAVSRGDHALAEALVEHAPVPLPWRTIWSRWRVPGMYRVSVDFPTHVRQVSPAPSGQHALSTDDRGQIRAWRVDDGGEVSVTEAEAAATSNLRSIPAFNADADYAWVALSDPGTGQTLAKLRTHGVEIFDGAAAIGDIVVMGGTQGLYAVKVDLEEAARAATEDPGQAVSPLTTLAPRDFEPEWRSPSTELLTTVLGEGNVTVLQPDLVPAGVLDVLARRQLTEVGLPTVDNWFGLSVFSPSDRALTEVDWHRHHGATPPQDSGPLYEFGEWLGGVLCLDGASGRVLRVAGTAAPDAAEPADPVVGTSLSSFVAMGHALPGDTVRLRVGGGRRRVSARPAPPLVAGDRCHGSGLTGMATRRRSAQLRRAVEGERGSCRGRVGFEMVRWCGCCRIVSGGLPLPTSIWRSPTSPGSNSARRCTRSRRAM</sequence>
<gene>
    <name evidence="2" type="ORF">H3146_10555</name>
</gene>
<dbReference type="Pfam" id="PF14435">
    <property type="entry name" value="SUKH-4"/>
    <property type="match status" value="1"/>
</dbReference>
<reference evidence="3" key="1">
    <citation type="submission" date="2020-05" db="EMBL/GenBank/DDBJ databases">
        <title>Classification of alakaliphilic streptomycetes isolated from an alkaline soil next to Lonar Crater, India and a proposal for the recognition of Streptomyces alkaliterrae sp. nov.</title>
        <authorList>
            <person name="Golinska P."/>
        </authorList>
    </citation>
    <scope>NUCLEOTIDE SEQUENCE [LARGE SCALE GENOMIC DNA]</scope>
    <source>
        <strain evidence="3">OF3</strain>
    </source>
</reference>
<dbReference type="SUPFAM" id="SSF50998">
    <property type="entry name" value="Quinoprotein alcohol dehydrogenase-like"/>
    <property type="match status" value="1"/>
</dbReference>
<dbReference type="RefSeq" id="WP_181354142.1">
    <property type="nucleotide sequence ID" value="NZ_JABJWZ010000071.1"/>
</dbReference>
<dbReference type="InterPro" id="IPR011047">
    <property type="entry name" value="Quinoprotein_ADH-like_sf"/>
</dbReference>
<dbReference type="AlphaFoldDB" id="A0A7W3WK11"/>
<protein>
    <submittedName>
        <fullName evidence="2">SUKH-4 family immunity protein</fullName>
    </submittedName>
</protein>
<evidence type="ECO:0000256" key="1">
    <source>
        <dbReference type="SAM" id="MobiDB-lite"/>
    </source>
</evidence>
<feature type="compositionally biased region" description="Polar residues" evidence="1">
    <location>
        <begin position="762"/>
        <end position="775"/>
    </location>
</feature>
<dbReference type="EMBL" id="JABJWZ010000071">
    <property type="protein sequence ID" value="MBB1253803.1"/>
    <property type="molecule type" value="Genomic_DNA"/>
</dbReference>
<proteinExistence type="predicted"/>
<dbReference type="InterPro" id="IPR025851">
    <property type="entry name" value="SUKH-4"/>
</dbReference>
<evidence type="ECO:0000313" key="3">
    <source>
        <dbReference type="Proteomes" id="UP000525686"/>
    </source>
</evidence>